<dbReference type="EMBL" id="CAUDKV010000014">
    <property type="protein sequence ID" value="CAJ0881906.1"/>
    <property type="molecule type" value="Genomic_DNA"/>
</dbReference>
<evidence type="ECO:0000256" key="1">
    <source>
        <dbReference type="ARBA" id="ARBA00022670"/>
    </source>
</evidence>
<gene>
    <name evidence="9" type="primary">pcp_3</name>
    <name evidence="10" type="ORF">R77569_03305</name>
    <name evidence="9" type="ORF">R77591_03450</name>
</gene>
<dbReference type="CDD" id="cd11377">
    <property type="entry name" value="Pro-peptidase_S53"/>
    <property type="match status" value="1"/>
</dbReference>
<dbReference type="PROSITE" id="PS51695">
    <property type="entry name" value="SEDOLISIN"/>
    <property type="match status" value="1"/>
</dbReference>
<evidence type="ECO:0000313" key="12">
    <source>
        <dbReference type="Proteomes" id="UP001190452"/>
    </source>
</evidence>
<keyword evidence="2 7" id="KW-0479">Metal-binding</keyword>
<name>A0AAD2AT84_9RALS</name>
<dbReference type="GO" id="GO:0046872">
    <property type="term" value="F:metal ion binding"/>
    <property type="evidence" value="ECO:0007669"/>
    <property type="project" value="UniProtKB-UniRule"/>
</dbReference>
<keyword evidence="4 7" id="KW-0720">Serine protease</keyword>
<dbReference type="InterPro" id="IPR036852">
    <property type="entry name" value="Peptidase_S8/S53_dom_sf"/>
</dbReference>
<dbReference type="SMART" id="SM00944">
    <property type="entry name" value="Pro-kuma_activ"/>
    <property type="match status" value="1"/>
</dbReference>
<dbReference type="InterPro" id="IPR050819">
    <property type="entry name" value="Tripeptidyl-peptidase_I"/>
</dbReference>
<dbReference type="PANTHER" id="PTHR14218:SF15">
    <property type="entry name" value="TRIPEPTIDYL-PEPTIDASE 1"/>
    <property type="match status" value="1"/>
</dbReference>
<feature type="domain" description="Peptidase S53" evidence="8">
    <location>
        <begin position="186"/>
        <end position="529"/>
    </location>
</feature>
<dbReference type="Pfam" id="PF00082">
    <property type="entry name" value="Peptidase_S8"/>
    <property type="match status" value="1"/>
</dbReference>
<dbReference type="Gene3D" id="3.40.50.200">
    <property type="entry name" value="Peptidase S8/S53 domain"/>
    <property type="match status" value="1"/>
</dbReference>
<comment type="caution">
    <text evidence="9">The sequence shown here is derived from an EMBL/GenBank/DDBJ whole genome shotgun (WGS) entry which is preliminary data.</text>
</comment>
<evidence type="ECO:0000313" key="9">
    <source>
        <dbReference type="EMBL" id="CAJ0689638.1"/>
    </source>
</evidence>
<feature type="binding site" evidence="7">
    <location>
        <position position="512"/>
    </location>
    <ligand>
        <name>Ca(2+)</name>
        <dbReference type="ChEBI" id="CHEBI:29108"/>
    </ligand>
</feature>
<evidence type="ECO:0000256" key="3">
    <source>
        <dbReference type="ARBA" id="ARBA00022801"/>
    </source>
</evidence>
<evidence type="ECO:0000313" key="11">
    <source>
        <dbReference type="Proteomes" id="UP001190002"/>
    </source>
</evidence>
<organism evidence="9 11">
    <name type="scientific">Ralstonia mannitolilytica</name>
    <dbReference type="NCBI Taxonomy" id="105219"/>
    <lineage>
        <taxon>Bacteria</taxon>
        <taxon>Pseudomonadati</taxon>
        <taxon>Pseudomonadota</taxon>
        <taxon>Betaproteobacteria</taxon>
        <taxon>Burkholderiales</taxon>
        <taxon>Burkholderiaceae</taxon>
        <taxon>Ralstonia</taxon>
    </lineage>
</organism>
<dbReference type="RefSeq" id="WP_104564815.1">
    <property type="nucleotide sequence ID" value="NZ_CATVXE010000015.1"/>
</dbReference>
<dbReference type="Proteomes" id="UP001190002">
    <property type="component" value="Unassembled WGS sequence"/>
</dbReference>
<dbReference type="SUPFAM" id="SSF52743">
    <property type="entry name" value="Subtilisin-like"/>
    <property type="match status" value="1"/>
</dbReference>
<protein>
    <submittedName>
        <fullName evidence="9">Pseudomonalisin</fullName>
        <ecNumber evidence="9">3.4.21.100</ecNumber>
    </submittedName>
</protein>
<evidence type="ECO:0000259" key="8">
    <source>
        <dbReference type="PROSITE" id="PS51695"/>
    </source>
</evidence>
<dbReference type="GO" id="GO:0008240">
    <property type="term" value="F:tripeptidyl-peptidase activity"/>
    <property type="evidence" value="ECO:0007669"/>
    <property type="project" value="TreeGrafter"/>
</dbReference>
<dbReference type="Proteomes" id="UP001190452">
    <property type="component" value="Unassembled WGS sequence"/>
</dbReference>
<dbReference type="GO" id="GO:0006508">
    <property type="term" value="P:proteolysis"/>
    <property type="evidence" value="ECO:0007669"/>
    <property type="project" value="UniProtKB-KW"/>
</dbReference>
<evidence type="ECO:0000256" key="2">
    <source>
        <dbReference type="ARBA" id="ARBA00022723"/>
    </source>
</evidence>
<comment type="cofactor">
    <cofactor evidence="7">
        <name>Ca(2+)</name>
        <dbReference type="ChEBI" id="CHEBI:29108"/>
    </cofactor>
    <text evidence="7">Binds 1 Ca(2+) ion per subunit.</text>
</comment>
<dbReference type="CDD" id="cd04056">
    <property type="entry name" value="Peptidases_S53"/>
    <property type="match status" value="1"/>
</dbReference>
<evidence type="ECO:0000256" key="5">
    <source>
        <dbReference type="ARBA" id="ARBA00022837"/>
    </source>
</evidence>
<keyword evidence="6" id="KW-0865">Zymogen</keyword>
<dbReference type="SUPFAM" id="SSF54897">
    <property type="entry name" value="Protease propeptides/inhibitors"/>
    <property type="match status" value="1"/>
</dbReference>
<reference evidence="9 12" key="1">
    <citation type="submission" date="2023-07" db="EMBL/GenBank/DDBJ databases">
        <authorList>
            <person name="Peeters C."/>
        </authorList>
    </citation>
    <scope>NUCLEOTIDE SEQUENCE</scope>
    <source>
        <strain evidence="10 12">R-77569</strain>
        <strain evidence="9">R-77591</strain>
    </source>
</reference>
<keyword evidence="1 7" id="KW-0645">Protease</keyword>
<feature type="active site" description="Charge relay system" evidence="7">
    <location>
        <position position="262"/>
    </location>
</feature>
<keyword evidence="5 7" id="KW-0106">Calcium</keyword>
<dbReference type="EC" id="3.4.21.100" evidence="9"/>
<dbReference type="InterPro" id="IPR015366">
    <property type="entry name" value="S53_propep"/>
</dbReference>
<feature type="active site" description="Charge relay system" evidence="7">
    <location>
        <position position="459"/>
    </location>
</feature>
<evidence type="ECO:0000313" key="10">
    <source>
        <dbReference type="EMBL" id="CAJ0881906.1"/>
    </source>
</evidence>
<dbReference type="PANTHER" id="PTHR14218">
    <property type="entry name" value="PROTEASE S8 TRIPEPTIDYL PEPTIDASE I CLN2"/>
    <property type="match status" value="1"/>
</dbReference>
<evidence type="ECO:0000256" key="6">
    <source>
        <dbReference type="ARBA" id="ARBA00023145"/>
    </source>
</evidence>
<keyword evidence="3 7" id="KW-0378">Hydrolase</keyword>
<dbReference type="GO" id="GO:0004252">
    <property type="term" value="F:serine-type endopeptidase activity"/>
    <property type="evidence" value="ECO:0007669"/>
    <property type="project" value="UniProtKB-UniRule"/>
</dbReference>
<evidence type="ECO:0000256" key="4">
    <source>
        <dbReference type="ARBA" id="ARBA00022825"/>
    </source>
</evidence>
<feature type="active site" description="Charge relay system" evidence="7">
    <location>
        <position position="258"/>
    </location>
</feature>
<sequence length="529" mass="54809">MARQPLRGSERTIPQDARILGDAPPAEQLRVLVQLRRPNQAALEAHLSGFAQSHAAGTPPPAPLTREEWAAQFGASAGDIDAVRAFARDHGLHVAQVDPAAATVTLEGSVQQFCGAFDTHLHRVMHGTCEYRGRSGPLRLPESLQDVVVAVLGLDSRPQADPHFRFMPLPPAPVSFRPARAAPMASYTPVQLARLYGFPQGDGAGQCIALIELGGGYREEDLRAHFHELGVPMPKVTAVPVGQGANRPTGDPNGPDGEVMLDIEVAGGAAPGATLAVYFAPNTDAGFLQAINAAVHDTTLRPSVVSISWGAPESRWTPQAMEAVNAALQSAATMGVTVCVASGDNGSSDGLPDHADHVDFPASSPYALACGGTSLHATDSRIAEETVWNDGAQGGAGGGGVSSVFALPAWQRGLSAPQTRGKSVPLERRGVPDVAGNADPLTGYVVRVDGETGVVGGTSAVAPLWAALVARINASKRGPVGYPHARLYQNPGAFNDIRQGNNGSFAAAPGWDACTGLGSPKGDAIADLF</sequence>
<feature type="binding site" evidence="7">
    <location>
        <position position="510"/>
    </location>
    <ligand>
        <name>Ca(2+)</name>
        <dbReference type="ChEBI" id="CHEBI:29108"/>
    </ligand>
</feature>
<dbReference type="InterPro" id="IPR030400">
    <property type="entry name" value="Sedolisin_dom"/>
</dbReference>
<accession>A0AAD2AT84</accession>
<feature type="binding site" evidence="7">
    <location>
        <position position="496"/>
    </location>
    <ligand>
        <name>Ca(2+)</name>
        <dbReference type="ChEBI" id="CHEBI:29108"/>
    </ligand>
</feature>
<keyword evidence="12" id="KW-1185">Reference proteome</keyword>
<dbReference type="InterPro" id="IPR000209">
    <property type="entry name" value="Peptidase_S8/S53_dom"/>
</dbReference>
<dbReference type="AlphaFoldDB" id="A0AAD2AT84"/>
<feature type="binding site" evidence="7">
    <location>
        <position position="497"/>
    </location>
    <ligand>
        <name>Ca(2+)</name>
        <dbReference type="ChEBI" id="CHEBI:29108"/>
    </ligand>
</feature>
<dbReference type="EMBL" id="CATVXE010000015">
    <property type="protein sequence ID" value="CAJ0689638.1"/>
    <property type="molecule type" value="Genomic_DNA"/>
</dbReference>
<dbReference type="Pfam" id="PF09286">
    <property type="entry name" value="Pro-kuma_activ"/>
    <property type="match status" value="1"/>
</dbReference>
<proteinExistence type="predicted"/>
<evidence type="ECO:0000256" key="7">
    <source>
        <dbReference type="PROSITE-ProRule" id="PRU01032"/>
    </source>
</evidence>